<comment type="subcellular location">
    <subcellularLocation>
        <location evidence="1">Cytoplasm</location>
    </subcellularLocation>
</comment>
<sequence length="140" mass="15224">MTTADELIKRAGLRSTAPRRAVLDMLLTRPHLTAPELASALPATLSHQGLYNVLDDLRRAGIVRSFEPAGSIARYETRVGDNHHHLVCRDCGKVTDVDCAIGTPPCLTPIDDAGFSAIDEAEVTWWGTCTTCTESQKGHR</sequence>
<protein>
    <submittedName>
        <fullName evidence="11">Transcriptional repressor</fullName>
    </submittedName>
</protein>
<keyword evidence="6" id="KW-0862">Zinc</keyword>
<reference evidence="11 12" key="1">
    <citation type="submission" date="2021-01" db="EMBL/GenBank/DDBJ databases">
        <title>Whole genome shotgun sequence of Actinoplanes humidus NBRC 14915.</title>
        <authorList>
            <person name="Komaki H."/>
            <person name="Tamura T."/>
        </authorList>
    </citation>
    <scope>NUCLEOTIDE SEQUENCE [LARGE SCALE GENOMIC DNA]</scope>
    <source>
        <strain evidence="11 12">NBRC 14915</strain>
    </source>
</reference>
<dbReference type="PANTHER" id="PTHR33202">
    <property type="entry name" value="ZINC UPTAKE REGULATION PROTEIN"/>
    <property type="match status" value="1"/>
</dbReference>
<evidence type="ECO:0000256" key="10">
    <source>
        <dbReference type="ARBA" id="ARBA00023163"/>
    </source>
</evidence>
<keyword evidence="8" id="KW-0805">Transcription regulation</keyword>
<dbReference type="RefSeq" id="WP_203834474.1">
    <property type="nucleotide sequence ID" value="NZ_BAAATV010000001.1"/>
</dbReference>
<keyword evidence="12" id="KW-1185">Reference proteome</keyword>
<keyword evidence="7" id="KW-0408">Iron</keyword>
<keyword evidence="3" id="KW-0963">Cytoplasm</keyword>
<evidence type="ECO:0000256" key="7">
    <source>
        <dbReference type="ARBA" id="ARBA00023004"/>
    </source>
</evidence>
<evidence type="ECO:0000256" key="6">
    <source>
        <dbReference type="ARBA" id="ARBA00022833"/>
    </source>
</evidence>
<dbReference type="InterPro" id="IPR002481">
    <property type="entry name" value="FUR"/>
</dbReference>
<evidence type="ECO:0000256" key="2">
    <source>
        <dbReference type="ARBA" id="ARBA00007957"/>
    </source>
</evidence>
<dbReference type="EMBL" id="BOMN01000002">
    <property type="protein sequence ID" value="GIE17166.1"/>
    <property type="molecule type" value="Genomic_DNA"/>
</dbReference>
<dbReference type="CDD" id="cd07153">
    <property type="entry name" value="Fur_like"/>
    <property type="match status" value="1"/>
</dbReference>
<comment type="caution">
    <text evidence="11">The sequence shown here is derived from an EMBL/GenBank/DDBJ whole genome shotgun (WGS) entry which is preliminary data.</text>
</comment>
<dbReference type="Gene3D" id="1.10.10.10">
    <property type="entry name" value="Winged helix-like DNA-binding domain superfamily/Winged helix DNA-binding domain"/>
    <property type="match status" value="1"/>
</dbReference>
<evidence type="ECO:0000256" key="9">
    <source>
        <dbReference type="ARBA" id="ARBA00023125"/>
    </source>
</evidence>
<evidence type="ECO:0000313" key="12">
    <source>
        <dbReference type="Proteomes" id="UP000603200"/>
    </source>
</evidence>
<evidence type="ECO:0000256" key="8">
    <source>
        <dbReference type="ARBA" id="ARBA00023015"/>
    </source>
</evidence>
<evidence type="ECO:0000256" key="3">
    <source>
        <dbReference type="ARBA" id="ARBA00022490"/>
    </source>
</evidence>
<dbReference type="InterPro" id="IPR043135">
    <property type="entry name" value="Fur_C"/>
</dbReference>
<organism evidence="11 12">
    <name type="scientific">Winogradskya humida</name>
    <dbReference type="NCBI Taxonomy" id="113566"/>
    <lineage>
        <taxon>Bacteria</taxon>
        <taxon>Bacillati</taxon>
        <taxon>Actinomycetota</taxon>
        <taxon>Actinomycetes</taxon>
        <taxon>Micromonosporales</taxon>
        <taxon>Micromonosporaceae</taxon>
        <taxon>Winogradskya</taxon>
    </lineage>
</organism>
<proteinExistence type="inferred from homology"/>
<evidence type="ECO:0000256" key="4">
    <source>
        <dbReference type="ARBA" id="ARBA00022491"/>
    </source>
</evidence>
<dbReference type="Proteomes" id="UP000603200">
    <property type="component" value="Unassembled WGS sequence"/>
</dbReference>
<evidence type="ECO:0000256" key="1">
    <source>
        <dbReference type="ARBA" id="ARBA00004496"/>
    </source>
</evidence>
<keyword evidence="9" id="KW-0238">DNA-binding</keyword>
<dbReference type="Gene3D" id="3.30.1490.190">
    <property type="match status" value="1"/>
</dbReference>
<comment type="similarity">
    <text evidence="2">Belongs to the Fur family.</text>
</comment>
<evidence type="ECO:0000256" key="5">
    <source>
        <dbReference type="ARBA" id="ARBA00022723"/>
    </source>
</evidence>
<evidence type="ECO:0000313" key="11">
    <source>
        <dbReference type="EMBL" id="GIE17166.1"/>
    </source>
</evidence>
<dbReference type="Pfam" id="PF01475">
    <property type="entry name" value="FUR"/>
    <property type="match status" value="1"/>
</dbReference>
<gene>
    <name evidence="11" type="ORF">Ahu01nite_002680</name>
</gene>
<keyword evidence="5" id="KW-0479">Metal-binding</keyword>
<dbReference type="InterPro" id="IPR036388">
    <property type="entry name" value="WH-like_DNA-bd_sf"/>
</dbReference>
<dbReference type="PANTHER" id="PTHR33202:SF18">
    <property type="entry name" value="TRANSCRIPTIONAL REGULATOR FURA"/>
    <property type="match status" value="1"/>
</dbReference>
<keyword evidence="4" id="KW-0678">Repressor</keyword>
<dbReference type="SUPFAM" id="SSF46785">
    <property type="entry name" value="Winged helix' DNA-binding domain"/>
    <property type="match status" value="1"/>
</dbReference>
<dbReference type="InterPro" id="IPR036390">
    <property type="entry name" value="WH_DNA-bd_sf"/>
</dbReference>
<keyword evidence="10" id="KW-0804">Transcription</keyword>
<accession>A0ABQ3ZF22</accession>
<name>A0ABQ3ZF22_9ACTN</name>